<dbReference type="Gene3D" id="3.30.160.360">
    <property type="match status" value="1"/>
</dbReference>
<gene>
    <name evidence="4" type="ORF">BSAL_59910</name>
</gene>
<evidence type="ECO:0000256" key="3">
    <source>
        <dbReference type="SAM" id="MobiDB-lite"/>
    </source>
</evidence>
<feature type="region of interest" description="Disordered" evidence="3">
    <location>
        <begin position="394"/>
        <end position="415"/>
    </location>
</feature>
<dbReference type="OrthoDB" id="285793at2759"/>
<dbReference type="PROSITE" id="PS51543">
    <property type="entry name" value="FYRC"/>
    <property type="match status" value="1"/>
</dbReference>
<dbReference type="InterPro" id="IPR003889">
    <property type="entry name" value="FYrich_C"/>
</dbReference>
<name>A0A0S4IL08_BODSA</name>
<keyword evidence="5" id="KW-1185">Reference proteome</keyword>
<sequence>MAAVIKSGGVELLCAGKIVLDARYCKKFGANVTVYPVGYTATRTGPSKDGKGSVVFTSTISEGANGPQFFVTAADEEDGVKHSGENPTAAWVAALSSRVQGEKPAPPNGPLKFGLSVDAVIAELKKLDGYDALVGLVVKPPQAAEVDAPAATAKTSKAPVKGSSAPRPVAIAPPSDSADVAVATVGVDAALPKKPTRASKKLPVEGQAIPPAPSKADAPATVGESSTKKRPRASGGTAPVTKCELCGLSAPFCSQSGKIHAFAITPCPVCKKITMFCCETGAAHAPVHQPHTATAAAVAAPPVAASAASDPTVASKAPRKKTEKKIAGATPSDESGATVVQVAEGDATSTPVDGTAPKAAKKPRKEKPATQDAGPSASAAAVVDVDGAVVPAPPAPPVAAKGKRQRTLDEVAKKPPTAPEDIVIVVKEPPPPPPPKPFVYPPLRAVASKIDHNALAKTLQTTPDESTQKRMDADGVTTAAAVKRYTHFLSMYVSEKTVQDAAKAHKTTATAVTEVVSGKDETTAATETQPAVPAAVAVANEEAAVADATVVDIEPKKSKSRRGTSAKSTEVAE</sequence>
<dbReference type="Pfam" id="PF05964">
    <property type="entry name" value="FYRN"/>
    <property type="match status" value="1"/>
</dbReference>
<feature type="region of interest" description="Disordered" evidence="3">
    <location>
        <begin position="194"/>
        <end position="238"/>
    </location>
</feature>
<accession>A0A0S4IL08</accession>
<dbReference type="PROSITE" id="PS51542">
    <property type="entry name" value="FYRN"/>
    <property type="match status" value="1"/>
</dbReference>
<proteinExistence type="predicted"/>
<keyword evidence="2" id="KW-0539">Nucleus</keyword>
<dbReference type="VEuPathDB" id="TriTrypDB:BSAL_59910"/>
<evidence type="ECO:0000256" key="1">
    <source>
        <dbReference type="ARBA" id="ARBA00004123"/>
    </source>
</evidence>
<dbReference type="Pfam" id="PF05965">
    <property type="entry name" value="FYRC"/>
    <property type="match status" value="1"/>
</dbReference>
<feature type="region of interest" description="Disordered" evidence="3">
    <location>
        <begin position="144"/>
        <end position="175"/>
    </location>
</feature>
<evidence type="ECO:0000256" key="2">
    <source>
        <dbReference type="ARBA" id="ARBA00023242"/>
    </source>
</evidence>
<dbReference type="Proteomes" id="UP000051952">
    <property type="component" value="Unassembled WGS sequence"/>
</dbReference>
<protein>
    <submittedName>
        <fullName evidence="4">Uncharacterized protein</fullName>
    </submittedName>
</protein>
<feature type="region of interest" description="Disordered" evidence="3">
    <location>
        <begin position="552"/>
        <end position="573"/>
    </location>
</feature>
<dbReference type="AlphaFoldDB" id="A0A0S4IL08"/>
<dbReference type="GO" id="GO:0005634">
    <property type="term" value="C:nucleus"/>
    <property type="evidence" value="ECO:0007669"/>
    <property type="project" value="UniProtKB-SubCell"/>
</dbReference>
<evidence type="ECO:0000313" key="4">
    <source>
        <dbReference type="EMBL" id="CUF18682.1"/>
    </source>
</evidence>
<feature type="compositionally biased region" description="Low complexity" evidence="3">
    <location>
        <begin position="148"/>
        <end position="159"/>
    </location>
</feature>
<dbReference type="EMBL" id="CYKH01000261">
    <property type="protein sequence ID" value="CUF18682.1"/>
    <property type="molecule type" value="Genomic_DNA"/>
</dbReference>
<dbReference type="InterPro" id="IPR003888">
    <property type="entry name" value="FYrich_N"/>
</dbReference>
<reference evidence="5" key="1">
    <citation type="submission" date="2015-09" db="EMBL/GenBank/DDBJ databases">
        <authorList>
            <consortium name="Pathogen Informatics"/>
        </authorList>
    </citation>
    <scope>NUCLEOTIDE SEQUENCE [LARGE SCALE GENOMIC DNA]</scope>
    <source>
        <strain evidence="5">Lake Konstanz</strain>
    </source>
</reference>
<evidence type="ECO:0000313" key="5">
    <source>
        <dbReference type="Proteomes" id="UP000051952"/>
    </source>
</evidence>
<feature type="region of interest" description="Disordered" evidence="3">
    <location>
        <begin position="307"/>
        <end position="378"/>
    </location>
</feature>
<comment type="subcellular location">
    <subcellularLocation>
        <location evidence="1">Nucleus</location>
    </subcellularLocation>
</comment>
<organism evidence="4 5">
    <name type="scientific">Bodo saltans</name>
    <name type="common">Flagellated protozoan</name>
    <dbReference type="NCBI Taxonomy" id="75058"/>
    <lineage>
        <taxon>Eukaryota</taxon>
        <taxon>Discoba</taxon>
        <taxon>Euglenozoa</taxon>
        <taxon>Kinetoplastea</taxon>
        <taxon>Metakinetoplastina</taxon>
        <taxon>Eubodonida</taxon>
        <taxon>Bodonidae</taxon>
        <taxon>Bodo</taxon>
    </lineage>
</organism>